<dbReference type="EMBL" id="VSRR010037208">
    <property type="protein sequence ID" value="MPC73642.1"/>
    <property type="molecule type" value="Genomic_DNA"/>
</dbReference>
<organism evidence="1 2">
    <name type="scientific">Portunus trituberculatus</name>
    <name type="common">Swimming crab</name>
    <name type="synonym">Neptunus trituberculatus</name>
    <dbReference type="NCBI Taxonomy" id="210409"/>
    <lineage>
        <taxon>Eukaryota</taxon>
        <taxon>Metazoa</taxon>
        <taxon>Ecdysozoa</taxon>
        <taxon>Arthropoda</taxon>
        <taxon>Crustacea</taxon>
        <taxon>Multicrustacea</taxon>
        <taxon>Malacostraca</taxon>
        <taxon>Eumalacostraca</taxon>
        <taxon>Eucarida</taxon>
        <taxon>Decapoda</taxon>
        <taxon>Pleocyemata</taxon>
        <taxon>Brachyura</taxon>
        <taxon>Eubrachyura</taxon>
        <taxon>Portunoidea</taxon>
        <taxon>Portunidae</taxon>
        <taxon>Portuninae</taxon>
        <taxon>Portunus</taxon>
    </lineage>
</organism>
<sequence length="116" mass="12620">MPKLAERPIILPHGDSSPWTACRGPCVVVPISYTSDYTHTNLASSSHLPHALLSSVQHEASGSSSVSPQDHMHIQDSIMLSSIADTASQRCHNTASHVLGINCRRHVDLVLSLKRY</sequence>
<keyword evidence="2" id="KW-1185">Reference proteome</keyword>
<gene>
    <name evidence="1" type="ORF">E2C01_067978</name>
</gene>
<proteinExistence type="predicted"/>
<evidence type="ECO:0000313" key="1">
    <source>
        <dbReference type="EMBL" id="MPC73642.1"/>
    </source>
</evidence>
<dbReference type="AlphaFoldDB" id="A0A5B7HQT1"/>
<name>A0A5B7HQT1_PORTR</name>
<dbReference type="Proteomes" id="UP000324222">
    <property type="component" value="Unassembled WGS sequence"/>
</dbReference>
<protein>
    <submittedName>
        <fullName evidence="1">Uncharacterized protein</fullName>
    </submittedName>
</protein>
<accession>A0A5B7HQT1</accession>
<comment type="caution">
    <text evidence="1">The sequence shown here is derived from an EMBL/GenBank/DDBJ whole genome shotgun (WGS) entry which is preliminary data.</text>
</comment>
<reference evidence="1 2" key="1">
    <citation type="submission" date="2019-05" db="EMBL/GenBank/DDBJ databases">
        <title>Another draft genome of Portunus trituberculatus and its Hox gene families provides insights of decapod evolution.</title>
        <authorList>
            <person name="Jeong J.-H."/>
            <person name="Song I."/>
            <person name="Kim S."/>
            <person name="Choi T."/>
            <person name="Kim D."/>
            <person name="Ryu S."/>
            <person name="Kim W."/>
        </authorList>
    </citation>
    <scope>NUCLEOTIDE SEQUENCE [LARGE SCALE GENOMIC DNA]</scope>
    <source>
        <tissue evidence="1">Muscle</tissue>
    </source>
</reference>
<evidence type="ECO:0000313" key="2">
    <source>
        <dbReference type="Proteomes" id="UP000324222"/>
    </source>
</evidence>